<name>A0A949PSQ9_9HYPH</name>
<sequence length="62" mass="6283">MAVANYLQLEEDLAASENLLAEEACAGCATADLAVALAGEPGLCRGGVGTGRHRMIYAVTAC</sequence>
<dbReference type="AlphaFoldDB" id="A0A949PSQ9"/>
<comment type="caution">
    <text evidence="1">The sequence shown here is derived from an EMBL/GenBank/DDBJ whole genome shotgun (WGS) entry which is preliminary data.</text>
</comment>
<evidence type="ECO:0000313" key="1">
    <source>
        <dbReference type="EMBL" id="MBV2144185.1"/>
    </source>
</evidence>
<evidence type="ECO:0000313" key="2">
    <source>
        <dbReference type="Proteomes" id="UP000752297"/>
    </source>
</evidence>
<reference evidence="1 2" key="1">
    <citation type="submission" date="2021-06" db="EMBL/GenBank/DDBJ databases">
        <title>Falsochrobactrum tianjin sp.nov., a new petroleum-degrading bacteria isolated from oily soils.</title>
        <authorList>
            <person name="Chen G."/>
            <person name="Chen H."/>
            <person name="Tian J."/>
            <person name="Qing J."/>
            <person name="Zhong L."/>
            <person name="Ma W."/>
            <person name="Song Y."/>
            <person name="Cui X."/>
            <person name="Yan B."/>
        </authorList>
    </citation>
    <scope>NUCLEOTIDE SEQUENCE [LARGE SCALE GENOMIC DNA]</scope>
    <source>
        <strain evidence="1 2">TDYN1</strain>
    </source>
</reference>
<dbReference type="Proteomes" id="UP000752297">
    <property type="component" value="Unassembled WGS sequence"/>
</dbReference>
<accession>A0A949PSQ9</accession>
<gene>
    <name evidence="1" type="ORF">KUG47_11840</name>
</gene>
<dbReference type="RefSeq" id="WP_217678188.1">
    <property type="nucleotide sequence ID" value="NZ_JAHRVA010000005.1"/>
</dbReference>
<keyword evidence="2" id="KW-1185">Reference proteome</keyword>
<organism evidence="1 2">
    <name type="scientific">Falsochrobactrum tianjinense</name>
    <dbReference type="NCBI Taxonomy" id="2706015"/>
    <lineage>
        <taxon>Bacteria</taxon>
        <taxon>Pseudomonadati</taxon>
        <taxon>Pseudomonadota</taxon>
        <taxon>Alphaproteobacteria</taxon>
        <taxon>Hyphomicrobiales</taxon>
        <taxon>Brucellaceae</taxon>
        <taxon>Falsochrobactrum</taxon>
    </lineage>
</organism>
<proteinExistence type="predicted"/>
<dbReference type="EMBL" id="JAHRVA010000005">
    <property type="protein sequence ID" value="MBV2144185.1"/>
    <property type="molecule type" value="Genomic_DNA"/>
</dbReference>
<protein>
    <submittedName>
        <fullName evidence="1">Uncharacterized protein</fullName>
    </submittedName>
</protein>